<comment type="subcellular location">
    <subcellularLocation>
        <location evidence="1">Membrane</location>
        <topology evidence="1">Multi-pass membrane protein</topology>
    </subcellularLocation>
</comment>
<keyword evidence="3 6" id="KW-0812">Transmembrane</keyword>
<feature type="transmembrane region" description="Helical" evidence="6">
    <location>
        <begin position="229"/>
        <end position="252"/>
    </location>
</feature>
<feature type="transmembrane region" description="Helical" evidence="6">
    <location>
        <begin position="264"/>
        <end position="291"/>
    </location>
</feature>
<dbReference type="GO" id="GO:0016020">
    <property type="term" value="C:membrane"/>
    <property type="evidence" value="ECO:0007669"/>
    <property type="project" value="UniProtKB-SubCell"/>
</dbReference>
<reference evidence="7" key="1">
    <citation type="submission" date="2017-02" db="EMBL/GenBank/DDBJ databases">
        <title>Genome of Microbulbifer agarilyticus GP101.</title>
        <authorList>
            <person name="Jung J."/>
            <person name="Bae S.S."/>
            <person name="Baek K."/>
        </authorList>
    </citation>
    <scope>NUCLEOTIDE SEQUENCE [LARGE SCALE GENOMIC DNA]</scope>
    <source>
        <strain evidence="7">GP101</strain>
    </source>
</reference>
<evidence type="ECO:0000256" key="6">
    <source>
        <dbReference type="SAM" id="Phobius"/>
    </source>
</evidence>
<keyword evidence="4 6" id="KW-1133">Transmembrane helix</keyword>
<feature type="transmembrane region" description="Helical" evidence="6">
    <location>
        <begin position="64"/>
        <end position="90"/>
    </location>
</feature>
<feature type="transmembrane region" description="Helical" evidence="6">
    <location>
        <begin position="158"/>
        <end position="177"/>
    </location>
</feature>
<evidence type="ECO:0000256" key="4">
    <source>
        <dbReference type="ARBA" id="ARBA00022989"/>
    </source>
</evidence>
<keyword evidence="8" id="KW-1185">Reference proteome</keyword>
<evidence type="ECO:0000256" key="5">
    <source>
        <dbReference type="ARBA" id="ARBA00023136"/>
    </source>
</evidence>
<proteinExistence type="inferred from homology"/>
<organism evidence="7 8">
    <name type="scientific">Microbulbifer agarilyticus</name>
    <dbReference type="NCBI Taxonomy" id="260552"/>
    <lineage>
        <taxon>Bacteria</taxon>
        <taxon>Pseudomonadati</taxon>
        <taxon>Pseudomonadota</taxon>
        <taxon>Gammaproteobacteria</taxon>
        <taxon>Cellvibrionales</taxon>
        <taxon>Microbulbiferaceae</taxon>
        <taxon>Microbulbifer</taxon>
    </lineage>
</organism>
<dbReference type="PANTHER" id="PTHR21716">
    <property type="entry name" value="TRANSMEMBRANE PROTEIN"/>
    <property type="match status" value="1"/>
</dbReference>
<dbReference type="EMBL" id="CP019650">
    <property type="protein sequence ID" value="AQQ66808.1"/>
    <property type="molecule type" value="Genomic_DNA"/>
</dbReference>
<dbReference type="PANTHER" id="PTHR21716:SF4">
    <property type="entry name" value="TRANSMEMBRANE PROTEIN 245"/>
    <property type="match status" value="1"/>
</dbReference>
<evidence type="ECO:0000313" key="8">
    <source>
        <dbReference type="Proteomes" id="UP000188219"/>
    </source>
</evidence>
<feature type="transmembrane region" description="Helical" evidence="6">
    <location>
        <begin position="34"/>
        <end position="52"/>
    </location>
</feature>
<dbReference type="Pfam" id="PF01594">
    <property type="entry name" value="AI-2E_transport"/>
    <property type="match status" value="1"/>
</dbReference>
<evidence type="ECO:0000313" key="7">
    <source>
        <dbReference type="EMBL" id="AQQ66808.1"/>
    </source>
</evidence>
<dbReference type="InterPro" id="IPR002549">
    <property type="entry name" value="AI-2E-like"/>
</dbReference>
<sequence length="377" mass="38925">MPDVSASPARVTLFATGLATLAISALFVGMVRDFLVALLLAAIFSAMAAPLQEKVSAAVGGRQGIAAVITLVILLIGVLVPTLAIVFIAATQASDLVAGIGSFIQRLDTDWTTIQLPDWVPFREEIEALGPQLAAKAGELASRLASLFLSVVSAATKGTAHFFLNLFVMAYAMVFFLQEKTTVLAQLARYTGLTIDAQNRLVDRVVSVSCATIKGTLVIGVVQGALGGIAFSIVGIQAAAFWGVVMAFASIIPAVGPSIIWIPAVLYLAFAGETVSAIGLAAWCAIVVGLADNLLRPWLVGREAKLSDLMVLIGTFGGLAMFGAVGLIIGPVITGVFITVWDIFQKALATALAAPVQSSVESNTDGGPSAGKQPGSV</sequence>
<evidence type="ECO:0000256" key="1">
    <source>
        <dbReference type="ARBA" id="ARBA00004141"/>
    </source>
</evidence>
<keyword evidence="5 6" id="KW-0472">Membrane</keyword>
<feature type="transmembrane region" description="Helical" evidence="6">
    <location>
        <begin position="311"/>
        <end position="338"/>
    </location>
</feature>
<protein>
    <recommendedName>
        <fullName evidence="9">AI-2E family transporter</fullName>
    </recommendedName>
</protein>
<dbReference type="Proteomes" id="UP000188219">
    <property type="component" value="Chromosome"/>
</dbReference>
<accession>A0A1Q2M2N6</accession>
<comment type="similarity">
    <text evidence="2">Belongs to the autoinducer-2 exporter (AI-2E) (TC 2.A.86) family.</text>
</comment>
<dbReference type="OrthoDB" id="106838at2"/>
<dbReference type="KEGG" id="maga:Mag101_03500"/>
<evidence type="ECO:0000256" key="3">
    <source>
        <dbReference type="ARBA" id="ARBA00022692"/>
    </source>
</evidence>
<dbReference type="AlphaFoldDB" id="A0A1Q2M2N6"/>
<name>A0A1Q2M2N6_9GAMM</name>
<evidence type="ECO:0008006" key="9">
    <source>
        <dbReference type="Google" id="ProtNLM"/>
    </source>
</evidence>
<evidence type="ECO:0000256" key="2">
    <source>
        <dbReference type="ARBA" id="ARBA00009773"/>
    </source>
</evidence>
<feature type="transmembrane region" description="Helical" evidence="6">
    <location>
        <begin position="12"/>
        <end position="28"/>
    </location>
</feature>
<gene>
    <name evidence="7" type="ORF">Mag101_03500</name>
</gene>
<dbReference type="RefSeq" id="WP_077400856.1">
    <property type="nucleotide sequence ID" value="NZ_CP019650.1"/>
</dbReference>